<evidence type="ECO:0000256" key="2">
    <source>
        <dbReference type="ARBA" id="ARBA00009743"/>
    </source>
</evidence>
<keyword evidence="11" id="KW-1185">Reference proteome</keyword>
<comment type="similarity">
    <text evidence="2 8">Belongs to the glycosyl hydrolase 27 family.</text>
</comment>
<dbReference type="InterPro" id="IPR013785">
    <property type="entry name" value="Aldolase_TIM"/>
</dbReference>
<evidence type="ECO:0000313" key="10">
    <source>
        <dbReference type="EMBL" id="ELR11563.1"/>
    </source>
</evidence>
<feature type="domain" description="Alpha galactosidase C-terminal" evidence="9">
    <location>
        <begin position="268"/>
        <end position="342"/>
    </location>
</feature>
<evidence type="ECO:0000256" key="7">
    <source>
        <dbReference type="ARBA" id="ARBA00023295"/>
    </source>
</evidence>
<dbReference type="InterPro" id="IPR041233">
    <property type="entry name" value="Melibiase_C"/>
</dbReference>
<dbReference type="RefSeq" id="XP_004333576.1">
    <property type="nucleotide sequence ID" value="XM_004333528.1"/>
</dbReference>
<dbReference type="InterPro" id="IPR013780">
    <property type="entry name" value="Glyco_hydro_b"/>
</dbReference>
<accession>L8GFS3</accession>
<evidence type="ECO:0000256" key="5">
    <source>
        <dbReference type="ARBA" id="ARBA00022801"/>
    </source>
</evidence>
<gene>
    <name evidence="10" type="ORF">ACA1_257940</name>
</gene>
<dbReference type="SUPFAM" id="SSF51011">
    <property type="entry name" value="Glycosyl hydrolase domain"/>
    <property type="match status" value="1"/>
</dbReference>
<dbReference type="STRING" id="1257118.L8GFS3"/>
<protein>
    <recommendedName>
        <fullName evidence="3 8">Alpha-galactosidase</fullName>
        <ecNumber evidence="3 8">3.2.1.22</ecNumber>
    </recommendedName>
    <alternativeName>
        <fullName evidence="8">Melibiase</fullName>
    </alternativeName>
</protein>
<organism evidence="10 11">
    <name type="scientific">Acanthamoeba castellanii (strain ATCC 30010 / Neff)</name>
    <dbReference type="NCBI Taxonomy" id="1257118"/>
    <lineage>
        <taxon>Eukaryota</taxon>
        <taxon>Amoebozoa</taxon>
        <taxon>Discosea</taxon>
        <taxon>Longamoebia</taxon>
        <taxon>Centramoebida</taxon>
        <taxon>Acanthamoebidae</taxon>
        <taxon>Acanthamoeba</taxon>
    </lineage>
</organism>
<evidence type="ECO:0000259" key="9">
    <source>
        <dbReference type="Pfam" id="PF17801"/>
    </source>
</evidence>
<dbReference type="AlphaFoldDB" id="L8GFS3"/>
<keyword evidence="4" id="KW-0732">Signal</keyword>
<keyword evidence="7 8" id="KW-0326">Glycosidase</keyword>
<dbReference type="GO" id="GO:0016139">
    <property type="term" value="P:glycoside catabolic process"/>
    <property type="evidence" value="ECO:0007669"/>
    <property type="project" value="TreeGrafter"/>
</dbReference>
<evidence type="ECO:0000256" key="3">
    <source>
        <dbReference type="ARBA" id="ARBA00012755"/>
    </source>
</evidence>
<dbReference type="OrthoDB" id="5795902at2759"/>
<comment type="catalytic activity">
    <reaction evidence="1 8">
        <text>Hydrolysis of terminal, non-reducing alpha-D-galactose residues in alpha-D-galactosides, including galactose oligosaccharides, galactomannans and galactolipids.</text>
        <dbReference type="EC" id="3.2.1.22"/>
    </reaction>
</comment>
<dbReference type="KEGG" id="acan:ACA1_257940"/>
<dbReference type="GO" id="GO:0004557">
    <property type="term" value="F:alpha-galactosidase activity"/>
    <property type="evidence" value="ECO:0007669"/>
    <property type="project" value="UniProtKB-EC"/>
</dbReference>
<dbReference type="Proteomes" id="UP000011083">
    <property type="component" value="Unassembled WGS sequence"/>
</dbReference>
<dbReference type="GO" id="GO:0009311">
    <property type="term" value="P:oligosaccharide metabolic process"/>
    <property type="evidence" value="ECO:0007669"/>
    <property type="project" value="TreeGrafter"/>
</dbReference>
<dbReference type="Gene3D" id="2.60.40.1180">
    <property type="entry name" value="Golgi alpha-mannosidase II"/>
    <property type="match status" value="1"/>
</dbReference>
<dbReference type="Pfam" id="PF16499">
    <property type="entry name" value="Melibiase_2"/>
    <property type="match status" value="2"/>
</dbReference>
<dbReference type="PANTHER" id="PTHR11452">
    <property type="entry name" value="ALPHA-GALACTOSIDASE/ALPHA-N-ACETYLGALACTOSAMINIDASE"/>
    <property type="match status" value="1"/>
</dbReference>
<sequence length="345" mass="39251">MGWNSWNHFGCSIDCDRQPFNCISQALLIQMADAMVLAGMKYALFPRFPLGIKYVADYIHKRGLKFGIYQDCGKQTCEGFPGSFGYEALDVKTFAEWGVDLLKLDGCYFPVDQMEAKYTQWSQLLGNASRPMVFSCSWPTYADLKNMSVPWAKVASVCNLWREWIDIRDEWATILKIVDYQEEMKLAQWARPGAWNDPDMLEVGNGGMTYDEYKSHFSLWAMMAAPLIAGNDIRTMSHETRTILTAREVIAVNQDPLGRQGGRLRAQSGLEVWTRRLHDNSQAVLLWNRNTSRTNITVTWAEMGLASRTQRVRNLWTESDEGTFVNAFTAPVEPHGVVMVKVSPT</sequence>
<dbReference type="FunFam" id="2.60.40.1180:FF:000008">
    <property type="entry name" value="Alpha-galactosidase"/>
    <property type="match status" value="1"/>
</dbReference>
<name>L8GFS3_ACACF</name>
<keyword evidence="5 8" id="KW-0378">Hydrolase</keyword>
<dbReference type="InterPro" id="IPR002241">
    <property type="entry name" value="Glyco_hydro_27"/>
</dbReference>
<dbReference type="EC" id="3.2.1.22" evidence="3 8"/>
<dbReference type="OMA" id="DRYPPMR"/>
<evidence type="ECO:0000256" key="8">
    <source>
        <dbReference type="RuleBase" id="RU361168"/>
    </source>
</evidence>
<dbReference type="Gene3D" id="3.20.20.70">
    <property type="entry name" value="Aldolase class I"/>
    <property type="match status" value="1"/>
</dbReference>
<dbReference type="SUPFAM" id="SSF51445">
    <property type="entry name" value="(Trans)glycosidases"/>
    <property type="match status" value="1"/>
</dbReference>
<dbReference type="PANTHER" id="PTHR11452:SF83">
    <property type="entry name" value="ALPHA-GALACTOSIDASE"/>
    <property type="match status" value="1"/>
</dbReference>
<proteinExistence type="inferred from homology"/>
<dbReference type="PRINTS" id="PR00740">
    <property type="entry name" value="GLHYDRLASE27"/>
</dbReference>
<dbReference type="VEuPathDB" id="AmoebaDB:ACA1_257940"/>
<dbReference type="GO" id="GO:0005737">
    <property type="term" value="C:cytoplasm"/>
    <property type="evidence" value="ECO:0007669"/>
    <property type="project" value="TreeGrafter"/>
</dbReference>
<evidence type="ECO:0000313" key="11">
    <source>
        <dbReference type="Proteomes" id="UP000011083"/>
    </source>
</evidence>
<evidence type="ECO:0000256" key="1">
    <source>
        <dbReference type="ARBA" id="ARBA00001255"/>
    </source>
</evidence>
<dbReference type="CDD" id="cd14792">
    <property type="entry name" value="GH27"/>
    <property type="match status" value="1"/>
</dbReference>
<evidence type="ECO:0000256" key="4">
    <source>
        <dbReference type="ARBA" id="ARBA00022729"/>
    </source>
</evidence>
<dbReference type="InterPro" id="IPR017853">
    <property type="entry name" value="GH"/>
</dbReference>
<evidence type="ECO:0000256" key="6">
    <source>
        <dbReference type="ARBA" id="ARBA00023157"/>
    </source>
</evidence>
<dbReference type="Pfam" id="PF17801">
    <property type="entry name" value="Melibiase_C"/>
    <property type="match status" value="1"/>
</dbReference>
<keyword evidence="6 8" id="KW-1015">Disulfide bond</keyword>
<dbReference type="GeneID" id="14912167"/>
<dbReference type="EMBL" id="KB008148">
    <property type="protein sequence ID" value="ELR11563.1"/>
    <property type="molecule type" value="Genomic_DNA"/>
</dbReference>
<reference evidence="10 11" key="1">
    <citation type="journal article" date="2013" name="Genome Biol.">
        <title>Genome of Acanthamoeba castellanii highlights extensive lateral gene transfer and early evolution of tyrosine kinase signaling.</title>
        <authorList>
            <person name="Clarke M."/>
            <person name="Lohan A.J."/>
            <person name="Liu B."/>
            <person name="Lagkouvardos I."/>
            <person name="Roy S."/>
            <person name="Zafar N."/>
            <person name="Bertelli C."/>
            <person name="Schilde C."/>
            <person name="Kianianmomeni A."/>
            <person name="Burglin T.R."/>
            <person name="Frech C."/>
            <person name="Turcotte B."/>
            <person name="Kopec K.O."/>
            <person name="Synnott J.M."/>
            <person name="Choo C."/>
            <person name="Paponov I."/>
            <person name="Finkler A."/>
            <person name="Soon Heng Tan C."/>
            <person name="Hutchins A.P."/>
            <person name="Weinmeier T."/>
            <person name="Rattei T."/>
            <person name="Chu J.S."/>
            <person name="Gimenez G."/>
            <person name="Irimia M."/>
            <person name="Rigden D.J."/>
            <person name="Fitzpatrick D.A."/>
            <person name="Lorenzo-Morales J."/>
            <person name="Bateman A."/>
            <person name="Chiu C.H."/>
            <person name="Tang P."/>
            <person name="Hegemann P."/>
            <person name="Fromm H."/>
            <person name="Raoult D."/>
            <person name="Greub G."/>
            <person name="Miranda-Saavedra D."/>
            <person name="Chen N."/>
            <person name="Nash P."/>
            <person name="Ginger M.L."/>
            <person name="Horn M."/>
            <person name="Schaap P."/>
            <person name="Caler L."/>
            <person name="Loftus B."/>
        </authorList>
    </citation>
    <scope>NUCLEOTIDE SEQUENCE [LARGE SCALE GENOMIC DNA]</scope>
    <source>
        <strain evidence="10 11">Neff</strain>
    </source>
</reference>